<dbReference type="Gene3D" id="3.30.1120.10">
    <property type="match status" value="1"/>
</dbReference>
<dbReference type="InterPro" id="IPR052701">
    <property type="entry name" value="GAG_Ulvan_Degrading_Sulfatases"/>
</dbReference>
<evidence type="ECO:0000256" key="1">
    <source>
        <dbReference type="ARBA" id="ARBA00008779"/>
    </source>
</evidence>
<evidence type="ECO:0000313" key="4">
    <source>
        <dbReference type="EMBL" id="GAA3568661.1"/>
    </source>
</evidence>
<comment type="caution">
    <text evidence="4">The sequence shown here is derived from an EMBL/GenBank/DDBJ whole genome shotgun (WGS) entry which is preliminary data.</text>
</comment>
<dbReference type="PANTHER" id="PTHR43751">
    <property type="entry name" value="SULFATASE"/>
    <property type="match status" value="1"/>
</dbReference>
<evidence type="ECO:0000256" key="2">
    <source>
        <dbReference type="ARBA" id="ARBA00022801"/>
    </source>
</evidence>
<dbReference type="InterPro" id="IPR024607">
    <property type="entry name" value="Sulfatase_CS"/>
</dbReference>
<keyword evidence="2" id="KW-0378">Hydrolase</keyword>
<reference evidence="5" key="1">
    <citation type="journal article" date="2019" name="Int. J. Syst. Evol. Microbiol.">
        <title>The Global Catalogue of Microorganisms (GCM) 10K type strain sequencing project: providing services to taxonomists for standard genome sequencing and annotation.</title>
        <authorList>
            <consortium name="The Broad Institute Genomics Platform"/>
            <consortium name="The Broad Institute Genome Sequencing Center for Infectious Disease"/>
            <person name="Wu L."/>
            <person name="Ma J."/>
        </authorList>
    </citation>
    <scope>NUCLEOTIDE SEQUENCE [LARGE SCALE GENOMIC DNA]</scope>
    <source>
        <strain evidence="5">JCM 17111</strain>
    </source>
</reference>
<dbReference type="SUPFAM" id="SSF53649">
    <property type="entry name" value="Alkaline phosphatase-like"/>
    <property type="match status" value="1"/>
</dbReference>
<feature type="domain" description="Sulfatase N-terminal" evidence="3">
    <location>
        <begin position="41"/>
        <end position="414"/>
    </location>
</feature>
<name>A0ABP6XL67_9FLAO</name>
<dbReference type="PROSITE" id="PS00523">
    <property type="entry name" value="SULFATASE_1"/>
    <property type="match status" value="1"/>
</dbReference>
<dbReference type="CDD" id="cd16145">
    <property type="entry name" value="ARS_like"/>
    <property type="match status" value="1"/>
</dbReference>
<sequence>MRLIKNMIFGIKIIFVFFVSICFQSCKNGEKHGTSIETRKPNIIYILADDLGYAEVGAYGQEKIETPNIDALAKSGMLFTQHYSGAPVCAPARASLMTGKHMGHSPVRGNDEWGSRGDVWSYVKMAQDSTLEGQAPLGADVVILPRLLKKAGYTNGMFGKWGLGAPHTESIPTKMGFDYFFGYNCQRQAHTYNPLHLYENEVRYHLANDTVPPNTKLDEGADPYDEASYGKYNQPYYSPEVSFEKMIAFVDGVKEEPFFMYWATPIPHAAIQAPKRWVDYYVEKFGEEEPYLGQKGYFPVRYPHATYAAMVSYFDENIGKLIEHLKKTGKYDNTLIIFSSDNGPTYNGGTDSPWFDSAKPFKSEYGRGKGFVYEGGIRVPMIASWPGHIEPGTTTDHISAFWDVMPTLCEVAGVETPGGTDGISFLNSLTQNGGQRVHEYLYWEFPEYNGQVAVRMGKWKILWKNIKKGNKDIELYNIELDPAEAADVAADNPEVIKRLFDIIRSEHSTPLVDRFKIKAIEEMTAQSEED</sequence>
<dbReference type="Pfam" id="PF00884">
    <property type="entry name" value="Sulfatase"/>
    <property type="match status" value="1"/>
</dbReference>
<dbReference type="InterPro" id="IPR017850">
    <property type="entry name" value="Alkaline_phosphatase_core_sf"/>
</dbReference>
<dbReference type="Proteomes" id="UP001500954">
    <property type="component" value="Unassembled WGS sequence"/>
</dbReference>
<organism evidence="4 5">
    <name type="scientific">Snuella lapsa</name>
    <dbReference type="NCBI Taxonomy" id="870481"/>
    <lineage>
        <taxon>Bacteria</taxon>
        <taxon>Pseudomonadati</taxon>
        <taxon>Bacteroidota</taxon>
        <taxon>Flavobacteriia</taxon>
        <taxon>Flavobacteriales</taxon>
        <taxon>Flavobacteriaceae</taxon>
        <taxon>Snuella</taxon>
    </lineage>
</organism>
<gene>
    <name evidence="4" type="ORF">GCM10022395_18100</name>
</gene>
<dbReference type="Gene3D" id="3.40.720.10">
    <property type="entry name" value="Alkaline Phosphatase, subunit A"/>
    <property type="match status" value="1"/>
</dbReference>
<evidence type="ECO:0000259" key="3">
    <source>
        <dbReference type="Pfam" id="PF00884"/>
    </source>
</evidence>
<dbReference type="RefSeq" id="WP_345005634.1">
    <property type="nucleotide sequence ID" value="NZ_BAABCY010000047.1"/>
</dbReference>
<dbReference type="InterPro" id="IPR000917">
    <property type="entry name" value="Sulfatase_N"/>
</dbReference>
<dbReference type="PANTHER" id="PTHR43751:SF3">
    <property type="entry name" value="SULFATASE N-TERMINAL DOMAIN-CONTAINING PROTEIN"/>
    <property type="match status" value="1"/>
</dbReference>
<protein>
    <submittedName>
        <fullName evidence="4">Arylsulfatase</fullName>
    </submittedName>
</protein>
<keyword evidence="5" id="KW-1185">Reference proteome</keyword>
<proteinExistence type="inferred from homology"/>
<dbReference type="EMBL" id="BAABCY010000047">
    <property type="protein sequence ID" value="GAA3568661.1"/>
    <property type="molecule type" value="Genomic_DNA"/>
</dbReference>
<accession>A0ABP6XL67</accession>
<evidence type="ECO:0000313" key="5">
    <source>
        <dbReference type="Proteomes" id="UP001500954"/>
    </source>
</evidence>
<comment type="similarity">
    <text evidence="1">Belongs to the sulfatase family.</text>
</comment>